<protein>
    <submittedName>
        <fullName evidence="2">Uncharacterized protein</fullName>
    </submittedName>
</protein>
<feature type="non-terminal residue" evidence="2">
    <location>
        <position position="997"/>
    </location>
</feature>
<feature type="compositionally biased region" description="Acidic residues" evidence="1">
    <location>
        <begin position="452"/>
        <end position="465"/>
    </location>
</feature>
<feature type="region of interest" description="Disordered" evidence="1">
    <location>
        <begin position="625"/>
        <end position="654"/>
    </location>
</feature>
<feature type="region of interest" description="Disordered" evidence="1">
    <location>
        <begin position="967"/>
        <end position="997"/>
    </location>
</feature>
<feature type="region of interest" description="Disordered" evidence="1">
    <location>
        <begin position="451"/>
        <end position="528"/>
    </location>
</feature>
<organism evidence="2 3">
    <name type="scientific">Aduncisulcus paluster</name>
    <dbReference type="NCBI Taxonomy" id="2918883"/>
    <lineage>
        <taxon>Eukaryota</taxon>
        <taxon>Metamonada</taxon>
        <taxon>Carpediemonas-like organisms</taxon>
        <taxon>Aduncisulcus</taxon>
    </lineage>
</organism>
<dbReference type="EMBL" id="BQXS01012283">
    <property type="protein sequence ID" value="GKT21020.1"/>
    <property type="molecule type" value="Genomic_DNA"/>
</dbReference>
<proteinExistence type="predicted"/>
<gene>
    <name evidence="2" type="ORF">ADUPG1_011809</name>
</gene>
<reference evidence="2" key="1">
    <citation type="submission" date="2022-03" db="EMBL/GenBank/DDBJ databases">
        <title>Draft genome sequence of Aduncisulcus paluster, a free-living microaerophilic Fornicata.</title>
        <authorList>
            <person name="Yuyama I."/>
            <person name="Kume K."/>
            <person name="Tamura T."/>
            <person name="Inagaki Y."/>
            <person name="Hashimoto T."/>
        </authorList>
    </citation>
    <scope>NUCLEOTIDE SEQUENCE</scope>
    <source>
        <strain evidence="2">NY0171</strain>
    </source>
</reference>
<feature type="compositionally biased region" description="Basic and acidic residues" evidence="1">
    <location>
        <begin position="988"/>
        <end position="997"/>
    </location>
</feature>
<accession>A0ABQ5JXD4</accession>
<dbReference type="Proteomes" id="UP001057375">
    <property type="component" value="Unassembled WGS sequence"/>
</dbReference>
<feature type="compositionally biased region" description="Low complexity" evidence="1">
    <location>
        <begin position="784"/>
        <end position="801"/>
    </location>
</feature>
<sequence length="997" mass="112588">MDFMNIQSIFRGGKSHDSIIDVINDDGLLDDEKVRKVFSHMKFLQELSSGSETKFLDFLQEHIFTALSFYLRPILQKNMEDREKKMITHISKLFPPNTNNSSYDDIKKQLLGKIIKNRPLLRRLFYCLRCLLFDEEIKRFKSGSRDACFHLANDLNPDNISVFTSTEKIVVSKEFREKKLPEHIQKYSEEAITKMLKIETVFKPHTALCSSVPAKIFHEIVDAEIDRICGFCPECFAPYLKDKEIYGSGDEHLRHLGIIFDGLSKSESGKGSGSRRTDSIPPNPLRVRADRANNILVNLALHFPHELGEFLQENADCTHIIARASPVPCVQDLILAMLTGDIYTQSNTSIRMIRDPIQQHIKERELLIRVLCDQGFIIHVFGAFVQCGVSLALPSFSAMLGSIITFMLSSHMTHWGGFDVLGCALMLVTGERRTLLEEKREQIILAVKEEKELESEEEKVEEDAFNGEFQNLHPDLSDEDPNEEEEELDSKEEEEEKDNELTPPEPEEGTSEVTSNEEFPVEGSRVFLPPTTLPSTAPIWFSIDRYNRLHMSHVQNFLKYMGEGLIGLVSRQKTLLLPRQQCIFEWKDTHVGVKKNWVSDRIDECLFDSRKISDAPVLACVSDDGQIEEEEVEEEEAEESVEQEGKEEEGEKGDVDIATASELENDDPTIDVSSVQDPQIAPDEITVDSDAQVDPPVPDGNLHVSMDGLNNETEQNIIRNELLSLTLIQSSCLAILPILRAIICEEQVSEHIDKKDVQDSSDPLHVFHTKPEMFVEHFDASAPSIATSSTPTSSSSSSFNAYDDDDASNDEEPSLPDVGNESDTTLMKLRIPLSSKAYVLRTNDRSHGRCSSEVLLGRYVHDIEKQRKISQMDSVSDLAERISTITVEPEKDKDDVPPLFQKRVRAPFWPYLYEKKEEFEMMKANTKQGWCWNSNGVLTPQEEKFMCLGEGKTDVTTCTICTTESNISASTSSSSHGRPVVIDDEGEGLSRSDDTGV</sequence>
<keyword evidence="3" id="KW-1185">Reference proteome</keyword>
<feature type="compositionally biased region" description="Acidic residues" evidence="1">
    <location>
        <begin position="625"/>
        <end position="651"/>
    </location>
</feature>
<feature type="region of interest" description="Disordered" evidence="1">
    <location>
        <begin position="784"/>
        <end position="822"/>
    </location>
</feature>
<feature type="compositionally biased region" description="Acidic residues" evidence="1">
    <location>
        <begin position="802"/>
        <end position="814"/>
    </location>
</feature>
<comment type="caution">
    <text evidence="2">The sequence shown here is derived from an EMBL/GenBank/DDBJ whole genome shotgun (WGS) entry which is preliminary data.</text>
</comment>
<name>A0ABQ5JXD4_9EUKA</name>
<evidence type="ECO:0000256" key="1">
    <source>
        <dbReference type="SAM" id="MobiDB-lite"/>
    </source>
</evidence>
<evidence type="ECO:0000313" key="3">
    <source>
        <dbReference type="Proteomes" id="UP001057375"/>
    </source>
</evidence>
<feature type="compositionally biased region" description="Acidic residues" evidence="1">
    <location>
        <begin position="477"/>
        <end position="498"/>
    </location>
</feature>
<evidence type="ECO:0000313" key="2">
    <source>
        <dbReference type="EMBL" id="GKT21020.1"/>
    </source>
</evidence>